<keyword evidence="4" id="KW-1185">Reference proteome</keyword>
<keyword evidence="1" id="KW-0597">Phosphoprotein</keyword>
<feature type="modified residue" description="4-aspartylphosphate" evidence="1">
    <location>
        <position position="65"/>
    </location>
</feature>
<dbReference type="PROSITE" id="PS50110">
    <property type="entry name" value="RESPONSE_REGULATORY"/>
    <property type="match status" value="1"/>
</dbReference>
<organism evidence="3 4">
    <name type="scientific">Rubellimicrobium aerolatum</name>
    <dbReference type="NCBI Taxonomy" id="490979"/>
    <lineage>
        <taxon>Bacteria</taxon>
        <taxon>Pseudomonadati</taxon>
        <taxon>Pseudomonadota</taxon>
        <taxon>Alphaproteobacteria</taxon>
        <taxon>Rhodobacterales</taxon>
        <taxon>Roseobacteraceae</taxon>
        <taxon>Rubellimicrobium</taxon>
    </lineage>
</organism>
<dbReference type="RefSeq" id="WP_209840314.1">
    <property type="nucleotide sequence ID" value="NZ_JAGGJP010000007.1"/>
</dbReference>
<dbReference type="InterPro" id="IPR001789">
    <property type="entry name" value="Sig_transdc_resp-reg_receiver"/>
</dbReference>
<dbReference type="InterPro" id="IPR011006">
    <property type="entry name" value="CheY-like_superfamily"/>
</dbReference>
<dbReference type="SMART" id="SM00448">
    <property type="entry name" value="REC"/>
    <property type="match status" value="1"/>
</dbReference>
<sequence>MPDDYIRLRLQGRRILVVEDDYLQAEEMRVALGALRATVIGPVPSVEEALDRLAAEDPPDAAVLDVRLGRGPVFPLVDVLRRAGVPVVFASASPHWSLPEPYEDLPHCEKPLDMGELLLALAGVARAR</sequence>
<feature type="domain" description="Response regulatory" evidence="2">
    <location>
        <begin position="14"/>
        <end position="125"/>
    </location>
</feature>
<gene>
    <name evidence="3" type="ORF">ACFPOC_06135</name>
</gene>
<evidence type="ECO:0000313" key="3">
    <source>
        <dbReference type="EMBL" id="MFC5565998.1"/>
    </source>
</evidence>
<evidence type="ECO:0000256" key="1">
    <source>
        <dbReference type="PROSITE-ProRule" id="PRU00169"/>
    </source>
</evidence>
<dbReference type="Gene3D" id="3.40.50.2300">
    <property type="match status" value="1"/>
</dbReference>
<protein>
    <submittedName>
        <fullName evidence="3">Response regulator</fullName>
    </submittedName>
</protein>
<dbReference type="SUPFAM" id="SSF52172">
    <property type="entry name" value="CheY-like"/>
    <property type="match status" value="1"/>
</dbReference>
<proteinExistence type="predicted"/>
<name>A0ABW0SAM2_9RHOB</name>
<comment type="caution">
    <text evidence="3">The sequence shown here is derived from an EMBL/GenBank/DDBJ whole genome shotgun (WGS) entry which is preliminary data.</text>
</comment>
<dbReference type="EMBL" id="JBHSNA010000003">
    <property type="protein sequence ID" value="MFC5565998.1"/>
    <property type="molecule type" value="Genomic_DNA"/>
</dbReference>
<evidence type="ECO:0000313" key="4">
    <source>
        <dbReference type="Proteomes" id="UP001596056"/>
    </source>
</evidence>
<dbReference type="Proteomes" id="UP001596056">
    <property type="component" value="Unassembled WGS sequence"/>
</dbReference>
<accession>A0ABW0SAM2</accession>
<evidence type="ECO:0000259" key="2">
    <source>
        <dbReference type="PROSITE" id="PS50110"/>
    </source>
</evidence>
<reference evidence="4" key="1">
    <citation type="journal article" date="2019" name="Int. J. Syst. Evol. Microbiol.">
        <title>The Global Catalogue of Microorganisms (GCM) 10K type strain sequencing project: providing services to taxonomists for standard genome sequencing and annotation.</title>
        <authorList>
            <consortium name="The Broad Institute Genomics Platform"/>
            <consortium name="The Broad Institute Genome Sequencing Center for Infectious Disease"/>
            <person name="Wu L."/>
            <person name="Ma J."/>
        </authorList>
    </citation>
    <scope>NUCLEOTIDE SEQUENCE [LARGE SCALE GENOMIC DNA]</scope>
    <source>
        <strain evidence="4">KACC 11588</strain>
    </source>
</reference>